<dbReference type="PANTHER" id="PTHR42711:SF16">
    <property type="entry name" value="ABC TRANSPORTER ATP-BINDING PROTEIN"/>
    <property type="match status" value="1"/>
</dbReference>
<evidence type="ECO:0000256" key="1">
    <source>
        <dbReference type="ARBA" id="ARBA00004236"/>
    </source>
</evidence>
<dbReference type="SMART" id="SM00382">
    <property type="entry name" value="AAA"/>
    <property type="match status" value="1"/>
</dbReference>
<dbReference type="GO" id="GO:0016887">
    <property type="term" value="F:ATP hydrolysis activity"/>
    <property type="evidence" value="ECO:0007669"/>
    <property type="project" value="InterPro"/>
</dbReference>
<protein>
    <submittedName>
        <fullName evidence="9">Unannotated protein</fullName>
    </submittedName>
</protein>
<dbReference type="InterPro" id="IPR050763">
    <property type="entry name" value="ABC_transporter_ATP-binding"/>
</dbReference>
<keyword evidence="7" id="KW-0472">Membrane</keyword>
<keyword evidence="5" id="KW-0067">ATP-binding</keyword>
<dbReference type="Pfam" id="PF00005">
    <property type="entry name" value="ABC_tran"/>
    <property type="match status" value="1"/>
</dbReference>
<keyword evidence="6" id="KW-1278">Translocase</keyword>
<organism evidence="9">
    <name type="scientific">freshwater metagenome</name>
    <dbReference type="NCBI Taxonomy" id="449393"/>
    <lineage>
        <taxon>unclassified sequences</taxon>
        <taxon>metagenomes</taxon>
        <taxon>ecological metagenomes</taxon>
    </lineage>
</organism>
<sequence length="311" mass="33137">MTMTEPRNSAIHVRGLKKQYGSRNAVNGIDLEIGVGEVFGILGPNGAGKTTTVEILEGYRKPDSGTVKVLGLDPWGDGDALKARIGVMLQSGGLSPGLKPLETLRLYAAFYQSPDDPKRLLDLVGLNDSAQTPIRRLSGGQYQRLSLALALIGRPEVLFLDEPTAGMDPRARATTWEIIQALSAQGVTIVLTTHNLAEAETLCGRIAIIDRGSVVAEGSPDELTGAVLHPETVFTSIAGLNLDPLRMSLAVNADACRETADGTYVVEAPTSTGLVREVLDFLTEFDAPLLSLATGQATLEDVFLQLTEETE</sequence>
<dbReference type="InterPro" id="IPR003593">
    <property type="entry name" value="AAA+_ATPase"/>
</dbReference>
<dbReference type="GO" id="GO:0005524">
    <property type="term" value="F:ATP binding"/>
    <property type="evidence" value="ECO:0007669"/>
    <property type="project" value="UniProtKB-KW"/>
</dbReference>
<evidence type="ECO:0000256" key="5">
    <source>
        <dbReference type="ARBA" id="ARBA00022840"/>
    </source>
</evidence>
<dbReference type="PROSITE" id="PS50893">
    <property type="entry name" value="ABC_TRANSPORTER_2"/>
    <property type="match status" value="1"/>
</dbReference>
<gene>
    <name evidence="9" type="ORF">UFOPK2925_00152</name>
</gene>
<keyword evidence="3" id="KW-1003">Cell membrane</keyword>
<dbReference type="SUPFAM" id="SSF52540">
    <property type="entry name" value="P-loop containing nucleoside triphosphate hydrolases"/>
    <property type="match status" value="1"/>
</dbReference>
<comment type="subcellular location">
    <subcellularLocation>
        <location evidence="1">Cell membrane</location>
    </subcellularLocation>
</comment>
<dbReference type="FunFam" id="3.40.50.300:FF:000589">
    <property type="entry name" value="ABC transporter, ATP-binding subunit"/>
    <property type="match status" value="1"/>
</dbReference>
<evidence type="ECO:0000256" key="6">
    <source>
        <dbReference type="ARBA" id="ARBA00022967"/>
    </source>
</evidence>
<dbReference type="InterPro" id="IPR003439">
    <property type="entry name" value="ABC_transporter-like_ATP-bd"/>
</dbReference>
<evidence type="ECO:0000256" key="2">
    <source>
        <dbReference type="ARBA" id="ARBA00022448"/>
    </source>
</evidence>
<name>A0A6J6VBZ9_9ZZZZ</name>
<feature type="domain" description="ABC transporter" evidence="8">
    <location>
        <begin position="11"/>
        <end position="236"/>
    </location>
</feature>
<evidence type="ECO:0000259" key="8">
    <source>
        <dbReference type="PROSITE" id="PS50893"/>
    </source>
</evidence>
<dbReference type="EMBL" id="CAEZZU010000009">
    <property type="protein sequence ID" value="CAB4768799.1"/>
    <property type="molecule type" value="Genomic_DNA"/>
</dbReference>
<proteinExistence type="predicted"/>
<evidence type="ECO:0000256" key="7">
    <source>
        <dbReference type="ARBA" id="ARBA00023136"/>
    </source>
</evidence>
<evidence type="ECO:0000256" key="4">
    <source>
        <dbReference type="ARBA" id="ARBA00022741"/>
    </source>
</evidence>
<dbReference type="AlphaFoldDB" id="A0A6J6VBZ9"/>
<keyword evidence="2" id="KW-0813">Transport</keyword>
<accession>A0A6J6VBZ9</accession>
<dbReference type="CDD" id="cd03230">
    <property type="entry name" value="ABC_DR_subfamily_A"/>
    <property type="match status" value="1"/>
</dbReference>
<dbReference type="PANTHER" id="PTHR42711">
    <property type="entry name" value="ABC TRANSPORTER ATP-BINDING PROTEIN"/>
    <property type="match status" value="1"/>
</dbReference>
<dbReference type="Gene3D" id="3.40.50.300">
    <property type="entry name" value="P-loop containing nucleotide triphosphate hydrolases"/>
    <property type="match status" value="1"/>
</dbReference>
<evidence type="ECO:0000256" key="3">
    <source>
        <dbReference type="ARBA" id="ARBA00022475"/>
    </source>
</evidence>
<dbReference type="InterPro" id="IPR027417">
    <property type="entry name" value="P-loop_NTPase"/>
</dbReference>
<dbReference type="GO" id="GO:0005886">
    <property type="term" value="C:plasma membrane"/>
    <property type="evidence" value="ECO:0007669"/>
    <property type="project" value="UniProtKB-SubCell"/>
</dbReference>
<keyword evidence="4" id="KW-0547">Nucleotide-binding</keyword>
<reference evidence="9" key="1">
    <citation type="submission" date="2020-05" db="EMBL/GenBank/DDBJ databases">
        <authorList>
            <person name="Chiriac C."/>
            <person name="Salcher M."/>
            <person name="Ghai R."/>
            <person name="Kavagutti S V."/>
        </authorList>
    </citation>
    <scope>NUCLEOTIDE SEQUENCE</scope>
</reference>
<evidence type="ECO:0000313" key="9">
    <source>
        <dbReference type="EMBL" id="CAB4768799.1"/>
    </source>
</evidence>